<dbReference type="InterPro" id="IPR014729">
    <property type="entry name" value="Rossmann-like_a/b/a_fold"/>
</dbReference>
<feature type="domain" description="NFACT protein RNA binding" evidence="4">
    <location>
        <begin position="227"/>
        <end position="321"/>
    </location>
</feature>
<dbReference type="GO" id="GO:0004810">
    <property type="term" value="F:CCA tRNA nucleotidyltransferase activity"/>
    <property type="evidence" value="ECO:0007669"/>
    <property type="project" value="InterPro"/>
</dbReference>
<evidence type="ECO:0000256" key="2">
    <source>
        <dbReference type="ARBA" id="ARBA00022840"/>
    </source>
</evidence>
<name>A0A2M7K7Z5_9BACT</name>
<dbReference type="Pfam" id="PF18297">
    <property type="entry name" value="NFACT-R_2"/>
    <property type="match status" value="1"/>
</dbReference>
<dbReference type="GO" id="GO:0005524">
    <property type="term" value="F:ATP binding"/>
    <property type="evidence" value="ECO:0007669"/>
    <property type="project" value="UniProtKB-KW"/>
</dbReference>
<feature type="domain" description="Thil AANH" evidence="3">
    <location>
        <begin position="3"/>
        <end position="145"/>
    </location>
</feature>
<dbReference type="AlphaFoldDB" id="A0A2M7K7Z5"/>
<proteinExistence type="predicted"/>
<sequence length="332" mass="37865">MTKAIGLLSGGLDSTLAVKLMMNQGIEVTALNFITPFCTCTKKGCRHEASRIAKEFVIKIKVIAVKEDYIKMVKNPKYGYGKNINPCIDCRIFMLKKAKEYMEEMNASFLFTGEVLGQRPMSQRREAMALIEKEAGLEGLILRPLSAQFLEPTIPEKEGLIDREKLFGIRGRWRKPQMKLAEELNIKDYQCPAGGCRLTDLQFARKVREAFEHNEDSVGDMILLRYGRHFRLPSGVRVIVGRNEEENSIISRFAEEKDLLMEVVGFGSPITLLKDSCDKRDIKMAASVCVRYSNYKGKAEVRIGCRERWKKNLFIEPIKEEFKKYLIGGIST</sequence>
<evidence type="ECO:0000259" key="4">
    <source>
        <dbReference type="Pfam" id="PF18297"/>
    </source>
</evidence>
<dbReference type="Gene3D" id="3.40.50.620">
    <property type="entry name" value="HUPs"/>
    <property type="match status" value="1"/>
</dbReference>
<evidence type="ECO:0000259" key="3">
    <source>
        <dbReference type="Pfam" id="PF02568"/>
    </source>
</evidence>
<dbReference type="SUPFAM" id="SSF52402">
    <property type="entry name" value="Adenine nucleotide alpha hydrolases-like"/>
    <property type="match status" value="1"/>
</dbReference>
<evidence type="ECO:0000313" key="5">
    <source>
        <dbReference type="EMBL" id="PIX34262.1"/>
    </source>
</evidence>
<keyword evidence="1" id="KW-0547">Nucleotide-binding</keyword>
<dbReference type="Pfam" id="PF02568">
    <property type="entry name" value="ThiI"/>
    <property type="match status" value="1"/>
</dbReference>
<accession>A0A2M7K7Z5</accession>
<dbReference type="PANTHER" id="PTHR11933">
    <property type="entry name" value="TRNA 5-METHYLAMINOMETHYL-2-THIOURIDYLATE -METHYLTRANSFERASE"/>
    <property type="match status" value="1"/>
</dbReference>
<gene>
    <name evidence="5" type="ORF">COZ58_04595</name>
</gene>
<organism evidence="5 6">
    <name type="scientific">Candidatus Infernicultor aquiphilus</name>
    <dbReference type="NCBI Taxonomy" id="1805029"/>
    <lineage>
        <taxon>Bacteria</taxon>
        <taxon>Pseudomonadati</taxon>
        <taxon>Atribacterota</taxon>
        <taxon>Candidatus Phoenicimicrobiia</taxon>
        <taxon>Candidatus Pheonicimicrobiales</taxon>
        <taxon>Candidatus Phoenicimicrobiaceae</taxon>
        <taxon>Candidatus Infernicultor</taxon>
    </lineage>
</organism>
<dbReference type="PANTHER" id="PTHR11933:SF6">
    <property type="entry name" value="THIL AANH DOMAIN-CONTAINING PROTEIN"/>
    <property type="match status" value="1"/>
</dbReference>
<keyword evidence="2" id="KW-0067">ATP-binding</keyword>
<dbReference type="InterPro" id="IPR059101">
    <property type="entry name" value="NFACT-R_2"/>
</dbReference>
<dbReference type="Proteomes" id="UP000231493">
    <property type="component" value="Unassembled WGS sequence"/>
</dbReference>
<dbReference type="InterPro" id="IPR020536">
    <property type="entry name" value="ThiI_AANH"/>
</dbReference>
<evidence type="ECO:0000256" key="1">
    <source>
        <dbReference type="ARBA" id="ARBA00022741"/>
    </source>
</evidence>
<dbReference type="EMBL" id="PFIP01000090">
    <property type="protein sequence ID" value="PIX34262.1"/>
    <property type="molecule type" value="Genomic_DNA"/>
</dbReference>
<evidence type="ECO:0000313" key="6">
    <source>
        <dbReference type="Proteomes" id="UP000231493"/>
    </source>
</evidence>
<reference evidence="6" key="1">
    <citation type="submission" date="2017-09" db="EMBL/GenBank/DDBJ databases">
        <title>Depth-based differentiation of microbial function through sediment-hosted aquifers and enrichment of novel symbionts in the deep terrestrial subsurface.</title>
        <authorList>
            <person name="Probst A.J."/>
            <person name="Ladd B."/>
            <person name="Jarett J.K."/>
            <person name="Geller-Mcgrath D.E."/>
            <person name="Sieber C.M."/>
            <person name="Emerson J.B."/>
            <person name="Anantharaman K."/>
            <person name="Thomas B.C."/>
            <person name="Malmstrom R."/>
            <person name="Stieglmeier M."/>
            <person name="Klingl A."/>
            <person name="Woyke T."/>
            <person name="Ryan C.M."/>
            <person name="Banfield J.F."/>
        </authorList>
    </citation>
    <scope>NUCLEOTIDE SEQUENCE [LARGE SCALE GENOMIC DNA]</scope>
</reference>
<protein>
    <submittedName>
        <fullName evidence="5">Uncharacterized protein</fullName>
    </submittedName>
</protein>
<comment type="caution">
    <text evidence="5">The sequence shown here is derived from an EMBL/GenBank/DDBJ whole genome shotgun (WGS) entry which is preliminary data.</text>
</comment>